<dbReference type="GO" id="GO:0003677">
    <property type="term" value="F:DNA binding"/>
    <property type="evidence" value="ECO:0007669"/>
    <property type="project" value="UniProtKB-KW"/>
</dbReference>
<proteinExistence type="inferred from homology"/>
<evidence type="ECO:0000259" key="10">
    <source>
        <dbReference type="Pfam" id="PF07669"/>
    </source>
</evidence>
<dbReference type="PANTHER" id="PTHR33841">
    <property type="entry name" value="DNA METHYLTRANSFERASE YEEA-RELATED"/>
    <property type="match status" value="1"/>
</dbReference>
<dbReference type="InterPro" id="IPR025931">
    <property type="entry name" value="TaqI_C"/>
</dbReference>
<gene>
    <name evidence="12" type="ORF">ACFQFD_02485</name>
</gene>
<feature type="domain" description="Type II methyltransferase M.TaqI-like" evidence="10">
    <location>
        <begin position="506"/>
        <end position="823"/>
    </location>
</feature>
<dbReference type="GeneID" id="81211623"/>
<keyword evidence="5" id="KW-0949">S-adenosyl-L-methionine</keyword>
<feature type="domain" description="DNA methylase adenine-specific" evidence="9">
    <location>
        <begin position="416"/>
        <end position="479"/>
    </location>
</feature>
<keyword evidence="3 12" id="KW-0489">Methyltransferase</keyword>
<dbReference type="InterPro" id="IPR029063">
    <property type="entry name" value="SAM-dependent_MTases_sf"/>
</dbReference>
<dbReference type="Pfam" id="PF12950">
    <property type="entry name" value="TaqI_C"/>
    <property type="match status" value="1"/>
</dbReference>
<comment type="caution">
    <text evidence="12">The sequence shown here is derived from an EMBL/GenBank/DDBJ whole genome shotgun (WGS) entry which is preliminary data.</text>
</comment>
<evidence type="ECO:0000256" key="2">
    <source>
        <dbReference type="ARBA" id="ARBA00011900"/>
    </source>
</evidence>
<dbReference type="RefSeq" id="WP_284063819.1">
    <property type="nucleotide sequence ID" value="NZ_CP126160.1"/>
</dbReference>
<evidence type="ECO:0000256" key="8">
    <source>
        <dbReference type="ARBA" id="ARBA00047942"/>
    </source>
</evidence>
<dbReference type="EC" id="2.1.1.72" evidence="2"/>
<evidence type="ECO:0000313" key="12">
    <source>
        <dbReference type="EMBL" id="MFC6784896.1"/>
    </source>
</evidence>
<keyword evidence="6" id="KW-0680">Restriction system</keyword>
<dbReference type="EMBL" id="JBHSWX010000002">
    <property type="protein sequence ID" value="MFC6784896.1"/>
    <property type="molecule type" value="Genomic_DNA"/>
</dbReference>
<dbReference type="InterPro" id="IPR003356">
    <property type="entry name" value="DNA_methylase_A-5"/>
</dbReference>
<evidence type="ECO:0000259" key="11">
    <source>
        <dbReference type="Pfam" id="PF12950"/>
    </source>
</evidence>
<organism evidence="12 13">
    <name type="scientific">Halobaculum halobium</name>
    <dbReference type="NCBI Taxonomy" id="3032281"/>
    <lineage>
        <taxon>Archaea</taxon>
        <taxon>Methanobacteriati</taxon>
        <taxon>Methanobacteriota</taxon>
        <taxon>Stenosarchaea group</taxon>
        <taxon>Halobacteria</taxon>
        <taxon>Halobacteriales</taxon>
        <taxon>Haloferacaceae</taxon>
        <taxon>Halobaculum</taxon>
    </lineage>
</organism>
<dbReference type="PROSITE" id="PS00092">
    <property type="entry name" value="N6_MTASE"/>
    <property type="match status" value="1"/>
</dbReference>
<dbReference type="PRINTS" id="PR00507">
    <property type="entry name" value="N12N6MTFRASE"/>
</dbReference>
<dbReference type="PANTHER" id="PTHR33841:SF5">
    <property type="entry name" value="DNA METHYLASE (MODIFICATION METHYLASE) (METHYLTRANSFERASE)-RELATED"/>
    <property type="match status" value="1"/>
</dbReference>
<dbReference type="Pfam" id="PF07669">
    <property type="entry name" value="Eco57I"/>
    <property type="match status" value="1"/>
</dbReference>
<evidence type="ECO:0000259" key="9">
    <source>
        <dbReference type="Pfam" id="PF02384"/>
    </source>
</evidence>
<dbReference type="InterPro" id="IPR050953">
    <property type="entry name" value="N4_N6_ade-DNA_methylase"/>
</dbReference>
<evidence type="ECO:0000256" key="7">
    <source>
        <dbReference type="ARBA" id="ARBA00023125"/>
    </source>
</evidence>
<dbReference type="Gene3D" id="3.40.50.150">
    <property type="entry name" value="Vaccinia Virus protein VP39"/>
    <property type="match status" value="2"/>
</dbReference>
<keyword evidence="7" id="KW-0238">DNA-binding</keyword>
<dbReference type="Pfam" id="PF02384">
    <property type="entry name" value="N6_Mtase"/>
    <property type="match status" value="1"/>
</dbReference>
<evidence type="ECO:0000313" key="13">
    <source>
        <dbReference type="Proteomes" id="UP001596443"/>
    </source>
</evidence>
<protein>
    <recommendedName>
        <fullName evidence="2">site-specific DNA-methyltransferase (adenine-specific)</fullName>
        <ecNumber evidence="2">2.1.1.72</ecNumber>
    </recommendedName>
</protein>
<dbReference type="GO" id="GO:0009007">
    <property type="term" value="F:site-specific DNA-methyltransferase (adenine-specific) activity"/>
    <property type="evidence" value="ECO:0007669"/>
    <property type="project" value="UniProtKB-EC"/>
</dbReference>
<evidence type="ECO:0000256" key="1">
    <source>
        <dbReference type="ARBA" id="ARBA00006594"/>
    </source>
</evidence>
<dbReference type="GO" id="GO:0009307">
    <property type="term" value="P:DNA restriction-modification system"/>
    <property type="evidence" value="ECO:0007669"/>
    <property type="project" value="UniProtKB-KW"/>
</dbReference>
<evidence type="ECO:0000256" key="6">
    <source>
        <dbReference type="ARBA" id="ARBA00022747"/>
    </source>
</evidence>
<dbReference type="Proteomes" id="UP001596443">
    <property type="component" value="Unassembled WGS sequence"/>
</dbReference>
<reference evidence="12 13" key="1">
    <citation type="journal article" date="2019" name="Int. J. Syst. Evol. Microbiol.">
        <title>The Global Catalogue of Microorganisms (GCM) 10K type strain sequencing project: providing services to taxonomists for standard genome sequencing and annotation.</title>
        <authorList>
            <consortium name="The Broad Institute Genomics Platform"/>
            <consortium name="The Broad Institute Genome Sequencing Center for Infectious Disease"/>
            <person name="Wu L."/>
            <person name="Ma J."/>
        </authorList>
    </citation>
    <scope>NUCLEOTIDE SEQUENCE [LARGE SCALE GENOMIC DNA]</scope>
    <source>
        <strain evidence="12 13">SYNS20</strain>
    </source>
</reference>
<accession>A0ABD5T6L7</accession>
<dbReference type="InterPro" id="IPR011639">
    <property type="entry name" value="MethylTrfase_TaqI-like_dom"/>
</dbReference>
<feature type="domain" description="TaqI-like C-terminal specificity" evidence="11">
    <location>
        <begin position="1013"/>
        <end position="1181"/>
    </location>
</feature>
<evidence type="ECO:0000256" key="5">
    <source>
        <dbReference type="ARBA" id="ARBA00022691"/>
    </source>
</evidence>
<keyword evidence="13" id="KW-1185">Reference proteome</keyword>
<dbReference type="InterPro" id="IPR002052">
    <property type="entry name" value="DNA_methylase_N6_adenine_CS"/>
</dbReference>
<name>A0ABD5T6L7_9EURY</name>
<dbReference type="SUPFAM" id="SSF53335">
    <property type="entry name" value="S-adenosyl-L-methionine-dependent methyltransferases"/>
    <property type="match status" value="1"/>
</dbReference>
<sequence length="1355" mass="153122">MPAGDPSGSEEEQEASGADLGDILETIAGDVHNRMSEGDVEDAFIDRGFFDALGFEQHGGDIQKERRLEDGTRPDITTLRDSSAVVAVYEFKSPTESLNDHTSQLEGYVSTLKAEYGVLTNGRSIRLYERDGEGMERVVDFGMGDASGVDYLDTVADALDKGEWSLGSTAHVEEYREWIATNQLGLESEIAQTFFFDTFRFDRQGSFGELVEATMALLAELRDEQDQSFVRGAFKFWRQSYADIPSKKNVPRAWYPYVVPDGENEIQDNISQDLLADFMFSLETGFALLSRLFLAKACDDYGFFENDPLRGRLDSLGDRSDSIDPAEYPSLIDSVFGQLRNELIESLFEDDLFVWWTDGYRDTIAESEHAARFGDLSGATDVDPSVEAVRDSFSKALGELFFAVLKFDFSEVDNVDLLGGLYQRYFDADTRKALGEFYTPSELVDLILDRVGYQQGVGRKRLIDPSCGSGTFLTEALQRHLDDIERRSADPDWAEELRSLCLEPRIVGIDIHPFAVLMAQISFTLTILPQYREAKHKNPEFTLRRLPIFRADTLENEVSGPGADIDGEGQQTFNTIQEDSTDVRVPIDLPLTADSEAGENGDDFLTRELTLPTYDALKERGGATVGVVNYGDYFRVLQAMLDVTRAHVDAPTPGGTLTEYDATIASLDRALEQYLDHAAGPLSSFLESYVEELLELVAELQSDHGDGRLFKMFEDVTLGIVVKNYLEYDYVVANPPYVESGKIPAEDKDTYEQVYSETYPDRKTDLYCPFYQRGVDWLKPDGTLGYITPNQFMVARYGRGVRSYLTQQTELQDLFDFRDAGVFQDATNYPAIVVASKLAEGHGAPKNEINCVRVKGRDEEDTEVAAGQDSNEDGLDIDQWVDTRHQSEEEGTSLDMDLDTAVVSEIRDHCEDSGRYTHIDTFPFTQGDLREEFWAPMPADEWALFQHLEDQRDTRLSGLIDLHAGTQTGMNDVYLVVPTEGYRIDADETGGTVEVVPKGLDEPVEIDRALLRPWLQGEDVTRWRSDWSGEHVIFPYERTQGDGGIAYDAIAPETMEDAYEATMEYFERFEEDLKGREGGKMEDEECWYEFTAPKSHKEHSEPKLICAETADETRFMIDEDGTWLFKAAYGAPYPPEYADRRAYLSAFLNSTVFDYYLKHVTSLKSGGYYKYTTQYVGRIPIITDPGTQKGRFEDLVEQILELRDIELRTQRFPEAYLDAVDGEQRILTHEWDESHSPVSKANYDEDLEGPIVDAEGEQIVDDWIRESEANAAYVAAAMMNRSVKAGDVTRIVYPDSDATVKEMLAAWRTDRKNVKDIDAKIEELETELNDLIYSLFGLDEEDEYRETLEQFLEAF</sequence>
<evidence type="ECO:0000256" key="4">
    <source>
        <dbReference type="ARBA" id="ARBA00022679"/>
    </source>
</evidence>
<comment type="similarity">
    <text evidence="1">Belongs to the N(4)/N(6)-methyltransferase family.</text>
</comment>
<comment type="catalytic activity">
    <reaction evidence="8">
        <text>a 2'-deoxyadenosine in DNA + S-adenosyl-L-methionine = an N(6)-methyl-2'-deoxyadenosine in DNA + S-adenosyl-L-homocysteine + H(+)</text>
        <dbReference type="Rhea" id="RHEA:15197"/>
        <dbReference type="Rhea" id="RHEA-COMP:12418"/>
        <dbReference type="Rhea" id="RHEA-COMP:12419"/>
        <dbReference type="ChEBI" id="CHEBI:15378"/>
        <dbReference type="ChEBI" id="CHEBI:57856"/>
        <dbReference type="ChEBI" id="CHEBI:59789"/>
        <dbReference type="ChEBI" id="CHEBI:90615"/>
        <dbReference type="ChEBI" id="CHEBI:90616"/>
        <dbReference type="EC" id="2.1.1.72"/>
    </reaction>
</comment>
<keyword evidence="4" id="KW-0808">Transferase</keyword>
<dbReference type="GO" id="GO:0032259">
    <property type="term" value="P:methylation"/>
    <property type="evidence" value="ECO:0007669"/>
    <property type="project" value="UniProtKB-KW"/>
</dbReference>
<evidence type="ECO:0000256" key="3">
    <source>
        <dbReference type="ARBA" id="ARBA00022603"/>
    </source>
</evidence>